<proteinExistence type="predicted"/>
<evidence type="ECO:0000256" key="10">
    <source>
        <dbReference type="ARBA" id="ARBA00023242"/>
    </source>
</evidence>
<evidence type="ECO:0000256" key="12">
    <source>
        <dbReference type="PROSITE-ProRule" id="PRU00723"/>
    </source>
</evidence>
<sequence length="303" mass="33664">MSTALVSAFYDVNDVVYKNNKNLGSSPFDFRPRNDRRVVAPPRRHSTNSTTRQTSTNLITLSSLSNKQRERSLSLSTATSIQSEDDPRRNSQGSSRYKTELCRPFEESGTCKYGDKCQFAHGVHELRQLSRHPKYKTELCRTFHTIGFCPYGPRCHFIHNAEEKRAPPPNSPRSPPPLSPLNGPPSPPLTDPLSPLSTSLTPPSPSPLSFYNDESPLSSPIDSPLPMPMSSSPSVNNVFKFPSPTQEYSPVISTTAVGSPRFTPSISLKTVEEERDDLPPTPPEAFDAFGRRRLPVFNTLGYN</sequence>
<feature type="compositionally biased region" description="Pro residues" evidence="13">
    <location>
        <begin position="167"/>
        <end position="190"/>
    </location>
</feature>
<keyword evidence="5 12" id="KW-0479">Metal-binding</keyword>
<dbReference type="InterPro" id="IPR000571">
    <property type="entry name" value="Znf_CCCH"/>
</dbReference>
<evidence type="ECO:0000256" key="2">
    <source>
        <dbReference type="ARBA" id="ARBA00004496"/>
    </source>
</evidence>
<keyword evidence="7 12" id="KW-0863">Zinc-finger</keyword>
<dbReference type="FunFam" id="4.10.1000.10:FF:000002">
    <property type="entry name" value="Zinc finger protein 36, C3H1 type-like 1"/>
    <property type="match status" value="1"/>
</dbReference>
<dbReference type="GO" id="GO:0003729">
    <property type="term" value="F:mRNA binding"/>
    <property type="evidence" value="ECO:0007669"/>
    <property type="project" value="InterPro"/>
</dbReference>
<feature type="compositionally biased region" description="Polar residues" evidence="13">
    <location>
        <begin position="73"/>
        <end position="82"/>
    </location>
</feature>
<comment type="subcellular location">
    <subcellularLocation>
        <location evidence="2">Cytoplasm</location>
    </subcellularLocation>
    <subcellularLocation>
        <location evidence="1">Nucleus</location>
    </subcellularLocation>
</comment>
<feature type="region of interest" description="Disordered" evidence="13">
    <location>
        <begin position="21"/>
        <end position="96"/>
    </location>
</feature>
<name>A0A6P8J361_ACTTE</name>
<dbReference type="GO" id="GO:0005634">
    <property type="term" value="C:nucleus"/>
    <property type="evidence" value="ECO:0007669"/>
    <property type="project" value="UniProtKB-SubCell"/>
</dbReference>
<feature type="domain" description="C3H1-type" evidence="14">
    <location>
        <begin position="96"/>
        <end position="124"/>
    </location>
</feature>
<organism evidence="15 16">
    <name type="scientific">Actinia tenebrosa</name>
    <name type="common">Australian red waratah sea anemone</name>
    <dbReference type="NCBI Taxonomy" id="6105"/>
    <lineage>
        <taxon>Eukaryota</taxon>
        <taxon>Metazoa</taxon>
        <taxon>Cnidaria</taxon>
        <taxon>Anthozoa</taxon>
        <taxon>Hexacorallia</taxon>
        <taxon>Actiniaria</taxon>
        <taxon>Actiniidae</taxon>
        <taxon>Actinia</taxon>
    </lineage>
</organism>
<dbReference type="GO" id="GO:0008270">
    <property type="term" value="F:zinc ion binding"/>
    <property type="evidence" value="ECO:0007669"/>
    <property type="project" value="UniProtKB-KW"/>
</dbReference>
<evidence type="ECO:0000256" key="1">
    <source>
        <dbReference type="ARBA" id="ARBA00004123"/>
    </source>
</evidence>
<dbReference type="SUPFAM" id="SSF90229">
    <property type="entry name" value="CCCH zinc finger"/>
    <property type="match status" value="2"/>
</dbReference>
<dbReference type="Gene3D" id="4.10.1000.10">
    <property type="entry name" value="Zinc finger, CCCH-type"/>
    <property type="match status" value="2"/>
</dbReference>
<evidence type="ECO:0000256" key="7">
    <source>
        <dbReference type="ARBA" id="ARBA00022771"/>
    </source>
</evidence>
<dbReference type="KEGG" id="aten:116308167"/>
<dbReference type="PANTHER" id="PTHR12547">
    <property type="entry name" value="CCCH ZINC FINGER/TIS11-RELATED"/>
    <property type="match status" value="1"/>
</dbReference>
<dbReference type="PROSITE" id="PS50103">
    <property type="entry name" value="ZF_C3H1"/>
    <property type="match status" value="2"/>
</dbReference>
<evidence type="ECO:0000256" key="8">
    <source>
        <dbReference type="ARBA" id="ARBA00022833"/>
    </source>
</evidence>
<dbReference type="FunFam" id="4.10.1000.10:FF:000001">
    <property type="entry name" value="zinc finger CCCH domain-containing protein 15-like"/>
    <property type="match status" value="1"/>
</dbReference>
<dbReference type="GO" id="GO:1990904">
    <property type="term" value="C:ribonucleoprotein complex"/>
    <property type="evidence" value="ECO:0007669"/>
    <property type="project" value="UniProtKB-KW"/>
</dbReference>
<dbReference type="InterPro" id="IPR007635">
    <property type="entry name" value="Tis11B_N"/>
</dbReference>
<gene>
    <name evidence="16" type="primary">LOC116308167</name>
</gene>
<dbReference type="SMART" id="SM00356">
    <property type="entry name" value="ZnF_C3H1"/>
    <property type="match status" value="2"/>
</dbReference>
<dbReference type="PANTHER" id="PTHR12547:SF18">
    <property type="entry name" value="PROTEIN TIS11"/>
    <property type="match status" value="1"/>
</dbReference>
<dbReference type="InterPro" id="IPR036855">
    <property type="entry name" value="Znf_CCCH_sf"/>
</dbReference>
<dbReference type="AlphaFoldDB" id="A0A6P8J361"/>
<evidence type="ECO:0000256" key="9">
    <source>
        <dbReference type="ARBA" id="ARBA00022884"/>
    </source>
</evidence>
<evidence type="ECO:0000256" key="6">
    <source>
        <dbReference type="ARBA" id="ARBA00022737"/>
    </source>
</evidence>
<evidence type="ECO:0000313" key="16">
    <source>
        <dbReference type="RefSeq" id="XP_031574411.1"/>
    </source>
</evidence>
<dbReference type="InParanoid" id="A0A6P8J361"/>
<evidence type="ECO:0000256" key="5">
    <source>
        <dbReference type="ARBA" id="ARBA00022723"/>
    </source>
</evidence>
<dbReference type="GeneID" id="116308167"/>
<keyword evidence="15" id="KW-1185">Reference proteome</keyword>
<keyword evidence="4" id="KW-0963">Cytoplasm</keyword>
<dbReference type="GO" id="GO:0005737">
    <property type="term" value="C:cytoplasm"/>
    <property type="evidence" value="ECO:0007669"/>
    <property type="project" value="UniProtKB-SubCell"/>
</dbReference>
<evidence type="ECO:0000256" key="3">
    <source>
        <dbReference type="ARBA" id="ARBA00022473"/>
    </source>
</evidence>
<reference evidence="16" key="1">
    <citation type="submission" date="2025-08" db="UniProtKB">
        <authorList>
            <consortium name="RefSeq"/>
        </authorList>
    </citation>
    <scope>IDENTIFICATION</scope>
    <source>
        <tissue evidence="16">Tentacle</tissue>
    </source>
</reference>
<dbReference type="InterPro" id="IPR045877">
    <property type="entry name" value="ZFP36-like"/>
</dbReference>
<dbReference type="RefSeq" id="XP_031574411.1">
    <property type="nucleotide sequence ID" value="XM_031718551.1"/>
</dbReference>
<keyword evidence="3" id="KW-0217">Developmental protein</keyword>
<protein>
    <submittedName>
        <fullName evidence="16">mRNA decay activator protein ZFP36L2-like</fullName>
    </submittedName>
</protein>
<evidence type="ECO:0000256" key="4">
    <source>
        <dbReference type="ARBA" id="ARBA00022490"/>
    </source>
</evidence>
<feature type="compositionally biased region" description="Low complexity" evidence="13">
    <location>
        <begin position="47"/>
        <end position="66"/>
    </location>
</feature>
<keyword evidence="11" id="KW-0687">Ribonucleoprotein</keyword>
<evidence type="ECO:0000259" key="14">
    <source>
        <dbReference type="PROSITE" id="PS50103"/>
    </source>
</evidence>
<keyword evidence="8 12" id="KW-0862">Zinc</keyword>
<dbReference type="Pfam" id="PF00642">
    <property type="entry name" value="zf-CCCH"/>
    <property type="match status" value="2"/>
</dbReference>
<evidence type="ECO:0000313" key="15">
    <source>
        <dbReference type="Proteomes" id="UP000515163"/>
    </source>
</evidence>
<dbReference type="Proteomes" id="UP000515163">
    <property type="component" value="Unplaced"/>
</dbReference>
<evidence type="ECO:0000256" key="13">
    <source>
        <dbReference type="SAM" id="MobiDB-lite"/>
    </source>
</evidence>
<dbReference type="OrthoDB" id="410307at2759"/>
<dbReference type="Pfam" id="PF04553">
    <property type="entry name" value="Tis11B_N"/>
    <property type="match status" value="1"/>
</dbReference>
<accession>A0A6P8J361</accession>
<feature type="region of interest" description="Disordered" evidence="13">
    <location>
        <begin position="162"/>
        <end position="238"/>
    </location>
</feature>
<feature type="compositionally biased region" description="Low complexity" evidence="13">
    <location>
        <begin position="191"/>
        <end position="201"/>
    </location>
</feature>
<feature type="compositionally biased region" description="Low complexity" evidence="13">
    <location>
        <begin position="215"/>
        <end position="234"/>
    </location>
</feature>
<keyword evidence="9" id="KW-0694">RNA-binding</keyword>
<keyword evidence="10" id="KW-0539">Nucleus</keyword>
<evidence type="ECO:0000256" key="11">
    <source>
        <dbReference type="ARBA" id="ARBA00023274"/>
    </source>
</evidence>
<feature type="zinc finger region" description="C3H1-type" evidence="12">
    <location>
        <begin position="96"/>
        <end position="124"/>
    </location>
</feature>
<feature type="domain" description="C3H1-type" evidence="14">
    <location>
        <begin position="134"/>
        <end position="162"/>
    </location>
</feature>
<keyword evidence="6" id="KW-0677">Repeat</keyword>
<feature type="zinc finger region" description="C3H1-type" evidence="12">
    <location>
        <begin position="134"/>
        <end position="162"/>
    </location>
</feature>